<evidence type="ECO:0000256" key="7">
    <source>
        <dbReference type="ARBA" id="ARBA00022833"/>
    </source>
</evidence>
<dbReference type="Pfam" id="PF13920">
    <property type="entry name" value="zf-C3HC4_3"/>
    <property type="match status" value="1"/>
</dbReference>
<feature type="domain" description="C3H1-type" evidence="12">
    <location>
        <begin position="239"/>
        <end position="273"/>
    </location>
</feature>
<dbReference type="SUPFAM" id="SSF90229">
    <property type="entry name" value="CCCH zinc finger"/>
    <property type="match status" value="1"/>
</dbReference>
<feature type="compositionally biased region" description="Low complexity" evidence="10">
    <location>
        <begin position="346"/>
        <end position="360"/>
    </location>
</feature>
<dbReference type="InterPro" id="IPR000571">
    <property type="entry name" value="Znf_CCCH"/>
</dbReference>
<dbReference type="PANTHER" id="PTHR14493:SF37">
    <property type="entry name" value="E3 UBIQUITIN-PROTEIN LIGASE UNKL-RELATED"/>
    <property type="match status" value="1"/>
</dbReference>
<dbReference type="InterPro" id="IPR036855">
    <property type="entry name" value="Znf_CCCH_sf"/>
</dbReference>
<keyword evidence="9" id="KW-0175">Coiled coil</keyword>
<keyword evidence="7 8" id="KW-0862">Zinc</keyword>
<evidence type="ECO:0000256" key="2">
    <source>
        <dbReference type="ARBA" id="ARBA00008808"/>
    </source>
</evidence>
<feature type="domain" description="C3H1-type" evidence="12">
    <location>
        <begin position="71"/>
        <end position="100"/>
    </location>
</feature>
<evidence type="ECO:0000256" key="3">
    <source>
        <dbReference type="ARBA" id="ARBA00022490"/>
    </source>
</evidence>
<reference evidence="13" key="1">
    <citation type="submission" date="2025-08" db="UniProtKB">
        <authorList>
            <consortium name="Ensembl"/>
        </authorList>
    </citation>
    <scope>IDENTIFICATION</scope>
</reference>
<dbReference type="Gene3D" id="3.30.40.10">
    <property type="entry name" value="Zinc/RING finger domain, C3HC4 (zinc finger)"/>
    <property type="match status" value="1"/>
</dbReference>
<feature type="domain" description="RING-type" evidence="11">
    <location>
        <begin position="691"/>
        <end position="726"/>
    </location>
</feature>
<feature type="domain" description="C3H1-type" evidence="12">
    <location>
        <begin position="281"/>
        <end position="309"/>
    </location>
</feature>
<evidence type="ECO:0000256" key="1">
    <source>
        <dbReference type="ARBA" id="ARBA00004496"/>
    </source>
</evidence>
<protein>
    <submittedName>
        <fullName evidence="13">Unk like zinc finger</fullName>
    </submittedName>
</protein>
<dbReference type="Ensembl" id="ENSSDUT00000026800.1">
    <property type="protein sequence ID" value="ENSSDUP00000026329.1"/>
    <property type="gene ID" value="ENSSDUG00000019045.1"/>
</dbReference>
<feature type="zinc finger region" description="C3H1-type" evidence="8">
    <location>
        <begin position="111"/>
        <end position="141"/>
    </location>
</feature>
<dbReference type="CDD" id="cd16772">
    <property type="entry name" value="RING-HC_UNKL"/>
    <property type="match status" value="1"/>
</dbReference>
<comment type="similarity">
    <text evidence="2">Belongs to the unkempt family.</text>
</comment>
<comment type="subcellular location">
    <subcellularLocation>
        <location evidence="1">Cytoplasm</location>
    </subcellularLocation>
</comment>
<evidence type="ECO:0000259" key="12">
    <source>
        <dbReference type="PROSITE" id="PS50103"/>
    </source>
</evidence>
<dbReference type="GO" id="GO:0005737">
    <property type="term" value="C:cytoplasm"/>
    <property type="evidence" value="ECO:0007669"/>
    <property type="project" value="UniProtKB-SubCell"/>
</dbReference>
<keyword evidence="4 8" id="KW-0479">Metal-binding</keyword>
<dbReference type="Pfam" id="PF18384">
    <property type="entry name" value="zf_CCCH_5"/>
    <property type="match status" value="1"/>
</dbReference>
<dbReference type="Pfam" id="PF25427">
    <property type="entry name" value="zf-CCCH_UNK"/>
    <property type="match status" value="1"/>
</dbReference>
<dbReference type="PROSITE" id="PS50089">
    <property type="entry name" value="ZF_RING_2"/>
    <property type="match status" value="1"/>
</dbReference>
<dbReference type="InterPro" id="IPR045234">
    <property type="entry name" value="Unkempt-like"/>
</dbReference>
<keyword evidence="6 8" id="KW-0863">Zinc-finger</keyword>
<dbReference type="InterPro" id="IPR001841">
    <property type="entry name" value="Znf_RING"/>
</dbReference>
<feature type="region of interest" description="Disordered" evidence="10">
    <location>
        <begin position="339"/>
        <end position="363"/>
    </location>
</feature>
<evidence type="ECO:0000256" key="4">
    <source>
        <dbReference type="ARBA" id="ARBA00022723"/>
    </source>
</evidence>
<dbReference type="Pfam" id="PF23261">
    <property type="entry name" value="zf-CCCH_11"/>
    <property type="match status" value="1"/>
</dbReference>
<dbReference type="SMART" id="SM00356">
    <property type="entry name" value="ZnF_C3H1"/>
    <property type="match status" value="4"/>
</dbReference>
<evidence type="ECO:0000313" key="13">
    <source>
        <dbReference type="Ensembl" id="ENSSDUP00000026329.1"/>
    </source>
</evidence>
<dbReference type="Proteomes" id="UP000261420">
    <property type="component" value="Unplaced"/>
</dbReference>
<evidence type="ECO:0000256" key="5">
    <source>
        <dbReference type="ARBA" id="ARBA00022737"/>
    </source>
</evidence>
<dbReference type="GO" id="GO:0008270">
    <property type="term" value="F:zinc ion binding"/>
    <property type="evidence" value="ECO:0007669"/>
    <property type="project" value="UniProtKB-KW"/>
</dbReference>
<evidence type="ECO:0000259" key="11">
    <source>
        <dbReference type="PROSITE" id="PS50089"/>
    </source>
</evidence>
<dbReference type="InterPro" id="IPR013083">
    <property type="entry name" value="Znf_RING/FYVE/PHD"/>
</dbReference>
<dbReference type="InterPro" id="IPR057295">
    <property type="entry name" value="UNK_Znf_4"/>
</dbReference>
<keyword evidence="5" id="KW-0677">Repeat</keyword>
<dbReference type="Gene3D" id="4.10.1000.10">
    <property type="entry name" value="Zinc finger, CCCH-type"/>
    <property type="match status" value="1"/>
</dbReference>
<dbReference type="GeneTree" id="ENSGT00940000158822"/>
<dbReference type="InterPro" id="IPR040594">
    <property type="entry name" value="UNK_Znf_1"/>
</dbReference>
<evidence type="ECO:0000256" key="10">
    <source>
        <dbReference type="SAM" id="MobiDB-lite"/>
    </source>
</evidence>
<feature type="zinc finger region" description="C3H1-type" evidence="8">
    <location>
        <begin position="71"/>
        <end position="100"/>
    </location>
</feature>
<feature type="coiled-coil region" evidence="9">
    <location>
        <begin position="569"/>
        <end position="638"/>
    </location>
</feature>
<accession>A0A3B4V6Q1</accession>
<evidence type="ECO:0000256" key="8">
    <source>
        <dbReference type="PROSITE-ProRule" id="PRU00723"/>
    </source>
</evidence>
<dbReference type="InterPro" id="IPR057296">
    <property type="entry name" value="UNK_Znf_5"/>
</dbReference>
<proteinExistence type="inferred from homology"/>
<name>A0A3B4V6Q1_SERDU</name>
<evidence type="ECO:0000313" key="14">
    <source>
        <dbReference type="Proteomes" id="UP000261420"/>
    </source>
</evidence>
<keyword evidence="3" id="KW-0963">Cytoplasm</keyword>
<keyword evidence="14" id="KW-1185">Reference proteome</keyword>
<reference evidence="13" key="2">
    <citation type="submission" date="2025-09" db="UniProtKB">
        <authorList>
            <consortium name="Ensembl"/>
        </authorList>
    </citation>
    <scope>IDENTIFICATION</scope>
</reference>
<feature type="zinc finger region" description="C3H1-type" evidence="8">
    <location>
        <begin position="281"/>
        <end position="309"/>
    </location>
</feature>
<sequence>MPSVSKTAANASPQTEKPTHYTYLKEFRTEQCPLFLQHKCTQHRPFTCFHWHFLNQRRRRPIRRRDGTFNYSPDVYCTKYDETTGICPDGDDCPYLHRTTGDTERKYHLRYYKTGTCIHETDARGHCVKNGLHCAFAHGPHDLRPPVYDIREIQAQEALQNGQLGSGEGIPDLQPGVLASQAMIEKTLTEDPRWQDTNFVLANYKTDQCTKPPRLCRQGYACPHYHNSRDRRRNPRKFKYRSTPCPNVKHGDEWGEPSKCDSGDSCQYCHSRTEQQFHPEIYKSTKCNDMRQTGYCPRGPFCAFAHVERIPSTEETMSSLLTAIQSSSQSQLGSQQYSECPVSEWNSGGNSTTSATSSNGQVGSTQNTVFSAVNPLASSFTSSITSSLASSIGSDSSSPTTLSTMNAKATPFYPGSNTVESVIGSALDINFSDINVASLDKELEEQDNSVGLASQRVLGGSAPVNIPGSLARSSSFNSSSSLSTSPLSSLSQSLSQSLLSGAVSQHNQPSNLLAKQEHGLLGTPTSSSQNSLGLNGGASSIWDFVSGSFSPSPSPVFSSLTSTTSSADLARLFRELDEAKRKIKQWEEAWHQVKQACEACQKEAHEAKEQAKTAEAERQLAEQKWEETERKLKELQGDFDVLCRTPGTPLLRSYGELDQLPLSKLHSIQSQLRNDLDLIDGVIYQLQSKKCIVCQKHDRCIVLQPCQHYVLCENCAPSKTECPYCRTKILKW</sequence>
<dbReference type="AlphaFoldDB" id="A0A3B4V6Q1"/>
<dbReference type="Pfam" id="PF23035">
    <property type="entry name" value="zf-CCCH_UNK-like_4th"/>
    <property type="match status" value="1"/>
</dbReference>
<dbReference type="Pfam" id="PF00642">
    <property type="entry name" value="zf-CCCH"/>
    <property type="match status" value="1"/>
</dbReference>
<evidence type="ECO:0000256" key="6">
    <source>
        <dbReference type="ARBA" id="ARBA00022771"/>
    </source>
</evidence>
<evidence type="ECO:0000256" key="9">
    <source>
        <dbReference type="SAM" id="Coils"/>
    </source>
</evidence>
<dbReference type="PROSITE" id="PS50103">
    <property type="entry name" value="ZF_C3H1"/>
    <property type="match status" value="4"/>
</dbReference>
<organism evidence="13 14">
    <name type="scientific">Seriola dumerili</name>
    <name type="common">Greater amberjack</name>
    <name type="synonym">Caranx dumerili</name>
    <dbReference type="NCBI Taxonomy" id="41447"/>
    <lineage>
        <taxon>Eukaryota</taxon>
        <taxon>Metazoa</taxon>
        <taxon>Chordata</taxon>
        <taxon>Craniata</taxon>
        <taxon>Vertebrata</taxon>
        <taxon>Euteleostomi</taxon>
        <taxon>Actinopterygii</taxon>
        <taxon>Neopterygii</taxon>
        <taxon>Teleostei</taxon>
        <taxon>Neoteleostei</taxon>
        <taxon>Acanthomorphata</taxon>
        <taxon>Carangaria</taxon>
        <taxon>Carangiformes</taxon>
        <taxon>Carangidae</taxon>
        <taxon>Seriola</taxon>
    </lineage>
</organism>
<feature type="domain" description="C3H1-type" evidence="12">
    <location>
        <begin position="111"/>
        <end position="141"/>
    </location>
</feature>
<dbReference type="PANTHER" id="PTHR14493">
    <property type="entry name" value="UNKEMPT FAMILY MEMBER"/>
    <property type="match status" value="1"/>
</dbReference>
<feature type="zinc finger region" description="C3H1-type" evidence="8">
    <location>
        <begin position="239"/>
        <end position="273"/>
    </location>
</feature>